<dbReference type="Pfam" id="PF06580">
    <property type="entry name" value="His_kinase"/>
    <property type="match status" value="1"/>
</dbReference>
<dbReference type="RefSeq" id="WP_315651631.1">
    <property type="nucleotide sequence ID" value="NZ_JAVXZY010000006.1"/>
</dbReference>
<keyword evidence="5" id="KW-1185">Reference proteome</keyword>
<keyword evidence="1" id="KW-0175">Coiled coil</keyword>
<dbReference type="Proteomes" id="UP001246372">
    <property type="component" value="Unassembled WGS sequence"/>
</dbReference>
<dbReference type="PANTHER" id="PTHR34220:SF7">
    <property type="entry name" value="SENSOR HISTIDINE KINASE YPDA"/>
    <property type="match status" value="1"/>
</dbReference>
<feature type="transmembrane region" description="Helical" evidence="2">
    <location>
        <begin position="76"/>
        <end position="100"/>
    </location>
</feature>
<dbReference type="Gene3D" id="3.30.565.10">
    <property type="entry name" value="Histidine kinase-like ATPase, C-terminal domain"/>
    <property type="match status" value="1"/>
</dbReference>
<comment type="caution">
    <text evidence="4">The sequence shown here is derived from an EMBL/GenBank/DDBJ whole genome shotgun (WGS) entry which is preliminary data.</text>
</comment>
<dbReference type="GO" id="GO:0016301">
    <property type="term" value="F:kinase activity"/>
    <property type="evidence" value="ECO:0007669"/>
    <property type="project" value="UniProtKB-KW"/>
</dbReference>
<keyword evidence="4" id="KW-0418">Kinase</keyword>
<feature type="coiled-coil region" evidence="1">
    <location>
        <begin position="136"/>
        <end position="166"/>
    </location>
</feature>
<feature type="transmembrane region" description="Helical" evidence="2">
    <location>
        <begin position="120"/>
        <end position="143"/>
    </location>
</feature>
<reference evidence="4" key="1">
    <citation type="submission" date="2023-09" db="EMBL/GenBank/DDBJ databases">
        <title>Paucibacter sp. APW11 Genome sequencing and assembly.</title>
        <authorList>
            <person name="Kim I."/>
        </authorList>
    </citation>
    <scope>NUCLEOTIDE SEQUENCE</scope>
    <source>
        <strain evidence="4">APW11</strain>
    </source>
</reference>
<dbReference type="EMBL" id="JAVXZY010000006">
    <property type="protein sequence ID" value="MDT9000758.1"/>
    <property type="molecule type" value="Genomic_DNA"/>
</dbReference>
<dbReference type="InterPro" id="IPR036890">
    <property type="entry name" value="HATPase_C_sf"/>
</dbReference>
<dbReference type="PANTHER" id="PTHR34220">
    <property type="entry name" value="SENSOR HISTIDINE KINASE YPDA"/>
    <property type="match status" value="1"/>
</dbReference>
<evidence type="ECO:0000256" key="1">
    <source>
        <dbReference type="SAM" id="Coils"/>
    </source>
</evidence>
<keyword evidence="2" id="KW-0812">Transmembrane</keyword>
<evidence type="ECO:0000259" key="3">
    <source>
        <dbReference type="Pfam" id="PF06580"/>
    </source>
</evidence>
<feature type="domain" description="Signal transduction histidine kinase internal region" evidence="3">
    <location>
        <begin position="163"/>
        <end position="242"/>
    </location>
</feature>
<dbReference type="InterPro" id="IPR010559">
    <property type="entry name" value="Sig_transdc_His_kin_internal"/>
</dbReference>
<organism evidence="4 5">
    <name type="scientific">Roseateles aquae</name>
    <dbReference type="NCBI Taxonomy" id="3077235"/>
    <lineage>
        <taxon>Bacteria</taxon>
        <taxon>Pseudomonadati</taxon>
        <taxon>Pseudomonadota</taxon>
        <taxon>Betaproteobacteria</taxon>
        <taxon>Burkholderiales</taxon>
        <taxon>Sphaerotilaceae</taxon>
        <taxon>Roseateles</taxon>
    </lineage>
</organism>
<keyword evidence="2" id="KW-1133">Transmembrane helix</keyword>
<evidence type="ECO:0000313" key="4">
    <source>
        <dbReference type="EMBL" id="MDT9000758.1"/>
    </source>
</evidence>
<accession>A0ABU3PDX3</accession>
<protein>
    <submittedName>
        <fullName evidence="4">Histidine kinase</fullName>
    </submittedName>
</protein>
<gene>
    <name evidence="4" type="ORF">RQP53_15890</name>
</gene>
<name>A0ABU3PDX3_9BURK</name>
<keyword evidence="4" id="KW-0808">Transferase</keyword>
<evidence type="ECO:0000256" key="2">
    <source>
        <dbReference type="SAM" id="Phobius"/>
    </source>
</evidence>
<dbReference type="SUPFAM" id="SSF55874">
    <property type="entry name" value="ATPase domain of HSP90 chaperone/DNA topoisomerase II/histidine kinase"/>
    <property type="match status" value="1"/>
</dbReference>
<feature type="transmembrane region" description="Helical" evidence="2">
    <location>
        <begin position="36"/>
        <end position="55"/>
    </location>
</feature>
<dbReference type="InterPro" id="IPR050640">
    <property type="entry name" value="Bact_2-comp_sensor_kinase"/>
</dbReference>
<sequence length="363" mass="40010">MSLLWSRPRLLLIWLLVWALLGVLLGGGLVLLAGQAWLGALRFAVPLALLYALLLPSCWEVSRGQPLARRGLARTLPLWLSSAAMVGLLWLAAAQAWQWLLATDGLQAGEVQGLPHPLMASLWALATGVYMLGLLLADALNALERLQEAQHRAEQSQLRAQEAELLMLRTQVNPHFLFNCLNSISALTSFDAPAAREMTLALAQYYRQTLALSQRPWISVAEELAHCQGFVAIEQVRFGDKLQCCFEIDEQARRGRLAPMLLQPLVENAVKHGVAQRREGGCVTVRGLVREGWLHLIVENPAARDGASAERGTGTGLLNVRQRLASLYGERARLTLRSEPERFVAEMSLPWRAADDDDQSPAG</sequence>
<proteinExistence type="predicted"/>
<keyword evidence="2" id="KW-0472">Membrane</keyword>
<evidence type="ECO:0000313" key="5">
    <source>
        <dbReference type="Proteomes" id="UP001246372"/>
    </source>
</evidence>